<dbReference type="InterPro" id="IPR008972">
    <property type="entry name" value="Cupredoxin"/>
</dbReference>
<organism evidence="5 6">
    <name type="scientific">Demequina capsici</name>
    <dbReference type="NCBI Taxonomy" id="3075620"/>
    <lineage>
        <taxon>Bacteria</taxon>
        <taxon>Bacillati</taxon>
        <taxon>Actinomycetota</taxon>
        <taxon>Actinomycetes</taxon>
        <taxon>Micrococcales</taxon>
        <taxon>Demequinaceae</taxon>
        <taxon>Demequina</taxon>
    </lineage>
</organism>
<evidence type="ECO:0000313" key="6">
    <source>
        <dbReference type="Proteomes" id="UP001304125"/>
    </source>
</evidence>
<dbReference type="SUPFAM" id="SSF49503">
    <property type="entry name" value="Cupredoxins"/>
    <property type="match status" value="3"/>
</dbReference>
<keyword evidence="1" id="KW-0479">Metal-binding</keyword>
<dbReference type="GO" id="GO:0005507">
    <property type="term" value="F:copper ion binding"/>
    <property type="evidence" value="ECO:0007669"/>
    <property type="project" value="InterPro"/>
</dbReference>
<dbReference type="Pfam" id="PF07731">
    <property type="entry name" value="Cu-oxidase_2"/>
    <property type="match status" value="1"/>
</dbReference>
<dbReference type="AlphaFoldDB" id="A0AA96F5X8"/>
<sequence length="485" mass="50754">MPSGERQEFTRRQALGWGLAGVGMLTVGTVGFATGAGRNSAAVDSASDEAPTGAQWAEPAVIESIDGVLDLDLSVAETEVAIAGTTARMMTYNGTVPGPTLHVRPGDVLRIRLVNGLDEATNLHTHGLAVSSSGASDNPFRSIGAGEAFDYVIEIPSDHPHGVAWYHPHLHGSVANQVFAGLYGAIVVDQDDWSGGAPRVVVVSDVTLDGDSVAETSAYERQLGRVGQTLLTNGLAAPELGIAPGAQERLLVVNACASRYLDLDGLDLVVRGLDTNGLATPIQMSSLVLPPGARADLLVTAPAARTDLVARGYESSNGGMMMSSVVDLTDATVLTVIPDDSATAPATPGEATVPIDLSGATIARTRTLTFTMSMGAMMGGGSDASFLIDGEAFDPTRVDQQVQLGTVEEWTLVNATMMDHPFHLHIWPMQVMGADGVVHRDVVDVPAGASVKVRIAFERFADTTVYHCHILDHEDLGMMGVIQAT</sequence>
<dbReference type="InterPro" id="IPR011706">
    <property type="entry name" value="Cu-oxidase_C"/>
</dbReference>
<dbReference type="InterPro" id="IPR002355">
    <property type="entry name" value="Cu_oxidase_Cu_BS"/>
</dbReference>
<evidence type="ECO:0000256" key="2">
    <source>
        <dbReference type="ARBA" id="ARBA00023002"/>
    </source>
</evidence>
<dbReference type="PANTHER" id="PTHR11709">
    <property type="entry name" value="MULTI-COPPER OXIDASE"/>
    <property type="match status" value="1"/>
</dbReference>
<gene>
    <name evidence="5" type="ORF">RN606_11255</name>
</gene>
<dbReference type="GO" id="GO:0016491">
    <property type="term" value="F:oxidoreductase activity"/>
    <property type="evidence" value="ECO:0007669"/>
    <property type="project" value="UniProtKB-KW"/>
</dbReference>
<dbReference type="PANTHER" id="PTHR11709:SF2">
    <property type="entry name" value="MULTICOPPER OXIDASE LPR1"/>
    <property type="match status" value="1"/>
</dbReference>
<reference evidence="5 6" key="1">
    <citation type="submission" date="2023-09" db="EMBL/GenBank/DDBJ databases">
        <title>Demequina sp. a novel bacteria isolated from Capsicum annuum.</title>
        <authorList>
            <person name="Humaira Z."/>
            <person name="Lee J."/>
            <person name="Cho D."/>
        </authorList>
    </citation>
    <scope>NUCLEOTIDE SEQUENCE [LARGE SCALE GENOMIC DNA]</scope>
    <source>
        <strain evidence="5 6">OYTSA14</strain>
    </source>
</reference>
<dbReference type="EMBL" id="CP134879">
    <property type="protein sequence ID" value="WNM23929.1"/>
    <property type="molecule type" value="Genomic_DNA"/>
</dbReference>
<name>A0AA96F5X8_9MICO</name>
<evidence type="ECO:0000313" key="5">
    <source>
        <dbReference type="EMBL" id="WNM23929.1"/>
    </source>
</evidence>
<proteinExistence type="predicted"/>
<dbReference type="Gene3D" id="2.60.40.420">
    <property type="entry name" value="Cupredoxins - blue copper proteins"/>
    <property type="match status" value="3"/>
</dbReference>
<evidence type="ECO:0000259" key="3">
    <source>
        <dbReference type="Pfam" id="PF07731"/>
    </source>
</evidence>
<dbReference type="InterPro" id="IPR011707">
    <property type="entry name" value="Cu-oxidase-like_N"/>
</dbReference>
<dbReference type="Proteomes" id="UP001304125">
    <property type="component" value="Chromosome"/>
</dbReference>
<keyword evidence="2" id="KW-0560">Oxidoreductase</keyword>
<accession>A0AA96F5X8</accession>
<dbReference type="InterPro" id="IPR045087">
    <property type="entry name" value="Cu-oxidase_fam"/>
</dbReference>
<dbReference type="RefSeq" id="WP_313497224.1">
    <property type="nucleotide sequence ID" value="NZ_CP134879.1"/>
</dbReference>
<dbReference type="CDD" id="cd13900">
    <property type="entry name" value="CuRO_3_Tth-MCO_like"/>
    <property type="match status" value="1"/>
</dbReference>
<evidence type="ECO:0000256" key="1">
    <source>
        <dbReference type="ARBA" id="ARBA00022723"/>
    </source>
</evidence>
<keyword evidence="6" id="KW-1185">Reference proteome</keyword>
<feature type="domain" description="Plastocyanin-like" evidence="4">
    <location>
        <begin position="75"/>
        <end position="191"/>
    </location>
</feature>
<feature type="domain" description="Plastocyanin-like" evidence="3">
    <location>
        <begin position="380"/>
        <end position="482"/>
    </location>
</feature>
<protein>
    <submittedName>
        <fullName evidence="5">Multicopper oxidase family protein</fullName>
    </submittedName>
</protein>
<dbReference type="Pfam" id="PF07732">
    <property type="entry name" value="Cu-oxidase_3"/>
    <property type="match status" value="1"/>
</dbReference>
<dbReference type="PROSITE" id="PS00080">
    <property type="entry name" value="MULTICOPPER_OXIDASE2"/>
    <property type="match status" value="1"/>
</dbReference>
<evidence type="ECO:0000259" key="4">
    <source>
        <dbReference type="Pfam" id="PF07732"/>
    </source>
</evidence>
<dbReference type="CDD" id="cd13853">
    <property type="entry name" value="CuRO_1_Tth-MCO_like"/>
    <property type="match status" value="1"/>
</dbReference>